<dbReference type="Pfam" id="PF00852">
    <property type="entry name" value="Glyco_transf_10"/>
    <property type="match status" value="1"/>
</dbReference>
<dbReference type="EMBL" id="UYRU01078321">
    <property type="protein sequence ID" value="VDN29040.1"/>
    <property type="molecule type" value="Genomic_DNA"/>
</dbReference>
<keyword evidence="5" id="KW-0472">Membrane</keyword>
<dbReference type="Gene3D" id="3.40.50.11660">
    <property type="entry name" value="Glycosyl transferase family 10, C-terminal domain"/>
    <property type="match status" value="1"/>
</dbReference>
<organism evidence="7 8">
    <name type="scientific">Dibothriocephalus latus</name>
    <name type="common">Fish tapeworm</name>
    <name type="synonym">Diphyllobothrium latum</name>
    <dbReference type="NCBI Taxonomy" id="60516"/>
    <lineage>
        <taxon>Eukaryota</taxon>
        <taxon>Metazoa</taxon>
        <taxon>Spiralia</taxon>
        <taxon>Lophotrochozoa</taxon>
        <taxon>Platyhelminthes</taxon>
        <taxon>Cestoda</taxon>
        <taxon>Eucestoda</taxon>
        <taxon>Diphyllobothriidea</taxon>
        <taxon>Diphyllobothriidae</taxon>
        <taxon>Dibothriocephalus</taxon>
    </lineage>
</organism>
<dbReference type="InterPro" id="IPR038577">
    <property type="entry name" value="GT10-like_C_sf"/>
</dbReference>
<evidence type="ECO:0000259" key="6">
    <source>
        <dbReference type="Pfam" id="PF00852"/>
    </source>
</evidence>
<dbReference type="PANTHER" id="PTHR11929:SF145">
    <property type="entry name" value="ALPHA-(1,3)-FUCOSYLTRANSFERASE FUT-1"/>
    <property type="match status" value="1"/>
</dbReference>
<proteinExistence type="inferred from homology"/>
<evidence type="ECO:0000313" key="8">
    <source>
        <dbReference type="Proteomes" id="UP000281553"/>
    </source>
</evidence>
<protein>
    <recommendedName>
        <fullName evidence="5">Fucosyltransferase</fullName>
        <ecNumber evidence="5">2.4.1.-</ecNumber>
    </recommendedName>
</protein>
<dbReference type="InterPro" id="IPR001503">
    <property type="entry name" value="Glyco_trans_10"/>
</dbReference>
<keyword evidence="4 5" id="KW-0808">Transferase</keyword>
<keyword evidence="5" id="KW-0333">Golgi apparatus</keyword>
<keyword evidence="3 5" id="KW-0328">Glycosyltransferase</keyword>
<dbReference type="SUPFAM" id="SSF53756">
    <property type="entry name" value="UDP-Glycosyltransferase/glycogen phosphorylase"/>
    <property type="match status" value="1"/>
</dbReference>
<dbReference type="OrthoDB" id="427096at2759"/>
<dbReference type="InterPro" id="IPR055270">
    <property type="entry name" value="Glyco_tran_10_C"/>
</dbReference>
<dbReference type="AlphaFoldDB" id="A0A3P7MQR2"/>
<reference evidence="7 8" key="1">
    <citation type="submission" date="2018-11" db="EMBL/GenBank/DDBJ databases">
        <authorList>
            <consortium name="Pathogen Informatics"/>
        </authorList>
    </citation>
    <scope>NUCLEOTIDE SEQUENCE [LARGE SCALE GENOMIC DNA]</scope>
</reference>
<feature type="domain" description="Fucosyltransferase C-terminal" evidence="6">
    <location>
        <begin position="1"/>
        <end position="84"/>
    </location>
</feature>
<dbReference type="GO" id="GO:0032580">
    <property type="term" value="C:Golgi cisterna membrane"/>
    <property type="evidence" value="ECO:0007669"/>
    <property type="project" value="UniProtKB-SubCell"/>
</dbReference>
<evidence type="ECO:0000256" key="2">
    <source>
        <dbReference type="ARBA" id="ARBA00008919"/>
    </source>
</evidence>
<evidence type="ECO:0000256" key="5">
    <source>
        <dbReference type="RuleBase" id="RU003832"/>
    </source>
</evidence>
<dbReference type="EC" id="2.4.1.-" evidence="5"/>
<dbReference type="UniPathway" id="UPA00378"/>
<comment type="similarity">
    <text evidence="2 5">Belongs to the glycosyltransferase 10 family.</text>
</comment>
<dbReference type="GO" id="GO:0046920">
    <property type="term" value="F:alpha-(1-&gt;3)-fucosyltransferase activity"/>
    <property type="evidence" value="ECO:0007669"/>
    <property type="project" value="TreeGrafter"/>
</dbReference>
<evidence type="ECO:0000313" key="7">
    <source>
        <dbReference type="EMBL" id="VDN29040.1"/>
    </source>
</evidence>
<dbReference type="Proteomes" id="UP000281553">
    <property type="component" value="Unassembled WGS sequence"/>
</dbReference>
<evidence type="ECO:0000256" key="4">
    <source>
        <dbReference type="ARBA" id="ARBA00022679"/>
    </source>
</evidence>
<dbReference type="PANTHER" id="PTHR11929">
    <property type="entry name" value="ALPHA- 1,3 -FUCOSYLTRANSFERASE"/>
    <property type="match status" value="1"/>
</dbReference>
<name>A0A3P7MQR2_DIBLA</name>
<keyword evidence="5" id="KW-0812">Transmembrane</keyword>
<accession>A0A3P7MQR2</accession>
<evidence type="ECO:0000256" key="3">
    <source>
        <dbReference type="ARBA" id="ARBA00022676"/>
    </source>
</evidence>
<comment type="subcellular location">
    <subcellularLocation>
        <location evidence="5">Golgi apparatus</location>
        <location evidence="5">Golgi stack membrane</location>
        <topology evidence="5">Single-pass type II membrane protein</topology>
    </subcellularLocation>
</comment>
<evidence type="ECO:0000256" key="1">
    <source>
        <dbReference type="ARBA" id="ARBA00004922"/>
    </source>
</evidence>
<keyword evidence="8" id="KW-1185">Reference proteome</keyword>
<sequence length="103" mass="11840">MSFENANCKGYITEKFFINALGYGMIPIVYGASREEFFARAPPNSYIHVDDFRSVQDLANYLNYLDRNDTAYASYFAWKEHGEVLVSRTSLPLFSSKSTNWLS</sequence>
<gene>
    <name evidence="7" type="ORF">DILT_LOCUS15290</name>
</gene>
<comment type="pathway">
    <text evidence="1">Protein modification; protein glycosylation.</text>
</comment>